<accession>A0A6A2X9V9</accession>
<name>A0A6A2X9V9_HIBSY</name>
<keyword evidence="2" id="KW-1185">Reference proteome</keyword>
<dbReference type="EMBL" id="VEPZ02001453">
    <property type="protein sequence ID" value="KAE8672082.1"/>
    <property type="molecule type" value="Genomic_DNA"/>
</dbReference>
<dbReference type="Proteomes" id="UP000436088">
    <property type="component" value="Unassembled WGS sequence"/>
</dbReference>
<organism evidence="1 2">
    <name type="scientific">Hibiscus syriacus</name>
    <name type="common">Rose of Sharon</name>
    <dbReference type="NCBI Taxonomy" id="106335"/>
    <lineage>
        <taxon>Eukaryota</taxon>
        <taxon>Viridiplantae</taxon>
        <taxon>Streptophyta</taxon>
        <taxon>Embryophyta</taxon>
        <taxon>Tracheophyta</taxon>
        <taxon>Spermatophyta</taxon>
        <taxon>Magnoliopsida</taxon>
        <taxon>eudicotyledons</taxon>
        <taxon>Gunneridae</taxon>
        <taxon>Pentapetalae</taxon>
        <taxon>rosids</taxon>
        <taxon>malvids</taxon>
        <taxon>Malvales</taxon>
        <taxon>Malvaceae</taxon>
        <taxon>Malvoideae</taxon>
        <taxon>Hibiscus</taxon>
    </lineage>
</organism>
<protein>
    <submittedName>
        <fullName evidence="1">Uncharacterized protein</fullName>
    </submittedName>
</protein>
<evidence type="ECO:0000313" key="2">
    <source>
        <dbReference type="Proteomes" id="UP000436088"/>
    </source>
</evidence>
<reference evidence="1" key="1">
    <citation type="submission" date="2019-09" db="EMBL/GenBank/DDBJ databases">
        <title>Draft genome information of white flower Hibiscus syriacus.</title>
        <authorList>
            <person name="Kim Y.-M."/>
        </authorList>
    </citation>
    <scope>NUCLEOTIDE SEQUENCE [LARGE SCALE GENOMIC DNA]</scope>
    <source>
        <strain evidence="1">YM2019G1</strain>
    </source>
</reference>
<comment type="caution">
    <text evidence="1">The sequence shown here is derived from an EMBL/GenBank/DDBJ whole genome shotgun (WGS) entry which is preliminary data.</text>
</comment>
<proteinExistence type="predicted"/>
<evidence type="ECO:0000313" key="1">
    <source>
        <dbReference type="EMBL" id="KAE8672082.1"/>
    </source>
</evidence>
<gene>
    <name evidence="1" type="ORF">F3Y22_tig00111852pilonHSYRG00029</name>
</gene>
<dbReference type="AlphaFoldDB" id="A0A6A2X9V9"/>
<sequence>MVICDENCGSRCKISRKGNGVCKKSSPNEVETCKCLYDDGNGDGDGNLPPKPKKCSAAIRPCSERCNEVCCNQNCEAKYPHPMDGYSVCGSLPFEKLWDMFFRGSGCYRRASTEYYGTHAHVFVLDAKEVTVVLGKHNSPPCRLTDTPKMGVARPGDPHNKVMSCYSLAYGTVLDNRVSCLQGNSIRKPRFYIGVTGLEFRLAIGCIIGDG</sequence>